<evidence type="ECO:0000313" key="2">
    <source>
        <dbReference type="EMBL" id="VDI66680.1"/>
    </source>
</evidence>
<proteinExistence type="predicted"/>
<reference evidence="2" key="1">
    <citation type="submission" date="2018-11" db="EMBL/GenBank/DDBJ databases">
        <authorList>
            <person name="Alioto T."/>
            <person name="Alioto T."/>
        </authorList>
    </citation>
    <scope>NUCLEOTIDE SEQUENCE</scope>
</reference>
<feature type="transmembrane region" description="Helical" evidence="1">
    <location>
        <begin position="12"/>
        <end position="30"/>
    </location>
</feature>
<organism evidence="2 3">
    <name type="scientific">Mytilus galloprovincialis</name>
    <name type="common">Mediterranean mussel</name>
    <dbReference type="NCBI Taxonomy" id="29158"/>
    <lineage>
        <taxon>Eukaryota</taxon>
        <taxon>Metazoa</taxon>
        <taxon>Spiralia</taxon>
        <taxon>Lophotrochozoa</taxon>
        <taxon>Mollusca</taxon>
        <taxon>Bivalvia</taxon>
        <taxon>Autobranchia</taxon>
        <taxon>Pteriomorphia</taxon>
        <taxon>Mytilida</taxon>
        <taxon>Mytiloidea</taxon>
        <taxon>Mytilidae</taxon>
        <taxon>Mytilinae</taxon>
        <taxon>Mytilus</taxon>
    </lineage>
</organism>
<evidence type="ECO:0000313" key="3">
    <source>
        <dbReference type="Proteomes" id="UP000596742"/>
    </source>
</evidence>
<keyword evidence="3" id="KW-1185">Reference proteome</keyword>
<dbReference type="Proteomes" id="UP000596742">
    <property type="component" value="Unassembled WGS sequence"/>
</dbReference>
<keyword evidence="1" id="KW-1133">Transmembrane helix</keyword>
<comment type="caution">
    <text evidence="2">The sequence shown here is derived from an EMBL/GenBank/DDBJ whole genome shotgun (WGS) entry which is preliminary data.</text>
</comment>
<evidence type="ECO:0000256" key="1">
    <source>
        <dbReference type="SAM" id="Phobius"/>
    </source>
</evidence>
<dbReference type="OrthoDB" id="6105035at2759"/>
<feature type="transmembrane region" description="Helical" evidence="1">
    <location>
        <begin position="171"/>
        <end position="191"/>
    </location>
</feature>
<accession>A0A8B6GNN9</accession>
<dbReference type="AlphaFoldDB" id="A0A8B6GNN9"/>
<keyword evidence="1" id="KW-0472">Membrane</keyword>
<gene>
    <name evidence="2" type="ORF">MGAL_10B054706</name>
</gene>
<feature type="transmembrane region" description="Helical" evidence="1">
    <location>
        <begin position="83"/>
        <end position="106"/>
    </location>
</feature>
<sequence>MPSACVWKCCRIFVWIAFEIVDLVLDWDFYAEVVATKQESIQTAKDLHTAILAFAIFGTVTCVISIMIKIYCVWKGKEDSSVLYLLSLISTWLEDFPQIILAIIVAVKTSELISNVQVIKAGYAIAETVIQIIRLMWLFRIKTLCIRYCCCECINDEHEDETSTKACTRGVIICDLTGQCMLLLCAIFLMMELQLDFFK</sequence>
<name>A0A8B6GNN9_MYTGA</name>
<protein>
    <submittedName>
        <fullName evidence="2">Uncharacterized protein</fullName>
    </submittedName>
</protein>
<keyword evidence="1" id="KW-0812">Transmembrane</keyword>
<dbReference type="EMBL" id="UYJE01008726">
    <property type="protein sequence ID" value="VDI66680.1"/>
    <property type="molecule type" value="Genomic_DNA"/>
</dbReference>
<feature type="transmembrane region" description="Helical" evidence="1">
    <location>
        <begin position="50"/>
        <end position="71"/>
    </location>
</feature>
<feature type="transmembrane region" description="Helical" evidence="1">
    <location>
        <begin position="118"/>
        <end position="137"/>
    </location>
</feature>